<dbReference type="EMBL" id="SNRW01007114">
    <property type="protein sequence ID" value="KAA6381815.1"/>
    <property type="molecule type" value="Genomic_DNA"/>
</dbReference>
<dbReference type="Proteomes" id="UP000324800">
    <property type="component" value="Unassembled WGS sequence"/>
</dbReference>
<gene>
    <name evidence="1" type="ORF">EZS28_022658</name>
</gene>
<dbReference type="InterPro" id="IPR016024">
    <property type="entry name" value="ARM-type_fold"/>
</dbReference>
<dbReference type="InterPro" id="IPR011989">
    <property type="entry name" value="ARM-like"/>
</dbReference>
<dbReference type="SUPFAM" id="SSF48371">
    <property type="entry name" value="ARM repeat"/>
    <property type="match status" value="1"/>
</dbReference>
<protein>
    <submittedName>
        <fullName evidence="1">Uncharacterized protein</fullName>
    </submittedName>
</protein>
<evidence type="ECO:0000313" key="2">
    <source>
        <dbReference type="Proteomes" id="UP000324800"/>
    </source>
</evidence>
<dbReference type="Gene3D" id="1.25.10.10">
    <property type="entry name" value="Leucine-rich Repeat Variant"/>
    <property type="match status" value="1"/>
</dbReference>
<sequence>MKRFEHCIGKHVNSDVSQCDELKQLPKLVEQLSSEDGSLRHEALGSILYEIGNVHMELCRSEQFSKLLDGIIPLMQDAHSQEMKQATAIIELLSTQRLNMVVDEREKINELFKGKEKLVKLMKETFLNESIPKQLKESLTFSIFEWEIIENVKDPCFVPILDFLLVQLMAEEERLHIHPYDAETEIKRNKYGLSTFDAILDAFCVFCLKEEFKQEIANRGGIEIGIRYLTHQSAKIRVAASCICGIVCHKTIGQVFRENNDFIAILNRVIPTPVLKIVNTEHNAHIHSCKRQSQLHSGWYQEANLCVNCDLQPSSNKTTNSFDLNYRFIRNNLWTLRDLINIDHSTAQTLCLQMKERIKTDGNQSIKKKDATSEQFTQLQIHMAQFNDLLSKTILYIHHPLSRIRFITTQIVDFMYESGEKQWVINETKEIRRRQKIKLQEQRSQQYDSQGIQQDSSQQELIHKCSLSSIPIIFSAFNHEEDDETLQWSLWAIYDLLKRINDFLIEEKEEKTQKKLENDDADVNIECEECGQMVPFGRFLMHMKTHDALQDVHYEADESIQDIEDVAQDEDEGDSPYTAWKRVIEDLDGEGLMEMTQSQLYQVKETKHNATMGVYITYLNYYISH</sequence>
<dbReference type="AlphaFoldDB" id="A0A5J4VH44"/>
<proteinExistence type="predicted"/>
<evidence type="ECO:0000313" key="1">
    <source>
        <dbReference type="EMBL" id="KAA6381815.1"/>
    </source>
</evidence>
<organism evidence="1 2">
    <name type="scientific">Streblomastix strix</name>
    <dbReference type="NCBI Taxonomy" id="222440"/>
    <lineage>
        <taxon>Eukaryota</taxon>
        <taxon>Metamonada</taxon>
        <taxon>Preaxostyla</taxon>
        <taxon>Oxymonadida</taxon>
        <taxon>Streblomastigidae</taxon>
        <taxon>Streblomastix</taxon>
    </lineage>
</organism>
<name>A0A5J4VH44_9EUKA</name>
<reference evidence="1 2" key="1">
    <citation type="submission" date="2019-03" db="EMBL/GenBank/DDBJ databases">
        <title>Single cell metagenomics reveals metabolic interactions within the superorganism composed of flagellate Streblomastix strix and complex community of Bacteroidetes bacteria on its surface.</title>
        <authorList>
            <person name="Treitli S.C."/>
            <person name="Kolisko M."/>
            <person name="Husnik F."/>
            <person name="Keeling P."/>
            <person name="Hampl V."/>
        </authorList>
    </citation>
    <scope>NUCLEOTIDE SEQUENCE [LARGE SCALE GENOMIC DNA]</scope>
    <source>
        <strain evidence="1">ST1C</strain>
    </source>
</reference>
<accession>A0A5J4VH44</accession>
<comment type="caution">
    <text evidence="1">The sequence shown here is derived from an EMBL/GenBank/DDBJ whole genome shotgun (WGS) entry which is preliminary data.</text>
</comment>